<reference evidence="2" key="1">
    <citation type="submission" date="2023-02" db="EMBL/GenBank/DDBJ databases">
        <title>Genome of toxic invasive species Heracleum sosnowskyi carries increased number of genes despite the absence of recent whole-genome duplications.</title>
        <authorList>
            <person name="Schelkunov M."/>
            <person name="Shtratnikova V."/>
            <person name="Makarenko M."/>
            <person name="Klepikova A."/>
            <person name="Omelchenko D."/>
            <person name="Novikova G."/>
            <person name="Obukhova E."/>
            <person name="Bogdanov V."/>
            <person name="Penin A."/>
            <person name="Logacheva M."/>
        </authorList>
    </citation>
    <scope>NUCLEOTIDE SEQUENCE</scope>
    <source>
        <strain evidence="2">Hsosn_3</strain>
        <tissue evidence="2">Leaf</tissue>
    </source>
</reference>
<dbReference type="PANTHER" id="PTHR31672:SF13">
    <property type="entry name" value="F-BOX PROTEIN CPR30-LIKE"/>
    <property type="match status" value="1"/>
</dbReference>
<dbReference type="InterPro" id="IPR017451">
    <property type="entry name" value="F-box-assoc_interact_dom"/>
</dbReference>
<dbReference type="InterPro" id="IPR001810">
    <property type="entry name" value="F-box_dom"/>
</dbReference>
<name>A0AAD8J805_9APIA</name>
<protein>
    <recommendedName>
        <fullName evidence="1">F-box domain-containing protein</fullName>
    </recommendedName>
</protein>
<dbReference type="Pfam" id="PF00646">
    <property type="entry name" value="F-box"/>
    <property type="match status" value="1"/>
</dbReference>
<dbReference type="Proteomes" id="UP001237642">
    <property type="component" value="Unassembled WGS sequence"/>
</dbReference>
<dbReference type="SUPFAM" id="SSF81383">
    <property type="entry name" value="F-box domain"/>
    <property type="match status" value="1"/>
</dbReference>
<dbReference type="AlphaFoldDB" id="A0AAD8J805"/>
<dbReference type="EMBL" id="JAUIZM010000002">
    <property type="protein sequence ID" value="KAK1398993.1"/>
    <property type="molecule type" value="Genomic_DNA"/>
</dbReference>
<dbReference type="InterPro" id="IPR036047">
    <property type="entry name" value="F-box-like_dom_sf"/>
</dbReference>
<dbReference type="NCBIfam" id="TIGR01640">
    <property type="entry name" value="F_box_assoc_1"/>
    <property type="match status" value="1"/>
</dbReference>
<dbReference type="InterPro" id="IPR050796">
    <property type="entry name" value="SCF_F-box_component"/>
</dbReference>
<comment type="caution">
    <text evidence="2">The sequence shown here is derived from an EMBL/GenBank/DDBJ whole genome shotgun (WGS) entry which is preliminary data.</text>
</comment>
<dbReference type="PANTHER" id="PTHR31672">
    <property type="entry name" value="BNACNNG10540D PROTEIN"/>
    <property type="match status" value="1"/>
</dbReference>
<dbReference type="CDD" id="cd22157">
    <property type="entry name" value="F-box_AtFBW1-like"/>
    <property type="match status" value="1"/>
</dbReference>
<reference evidence="2" key="2">
    <citation type="submission" date="2023-05" db="EMBL/GenBank/DDBJ databases">
        <authorList>
            <person name="Schelkunov M.I."/>
        </authorList>
    </citation>
    <scope>NUCLEOTIDE SEQUENCE</scope>
    <source>
        <strain evidence="2">Hsosn_3</strain>
        <tissue evidence="2">Leaf</tissue>
    </source>
</reference>
<keyword evidence="3" id="KW-1185">Reference proteome</keyword>
<dbReference type="SMART" id="SM00256">
    <property type="entry name" value="FBOX"/>
    <property type="match status" value="1"/>
</dbReference>
<dbReference type="Pfam" id="PF08268">
    <property type="entry name" value="FBA_3"/>
    <property type="match status" value="1"/>
</dbReference>
<dbReference type="Gene3D" id="1.20.1280.50">
    <property type="match status" value="1"/>
</dbReference>
<organism evidence="2 3">
    <name type="scientific">Heracleum sosnowskyi</name>
    <dbReference type="NCBI Taxonomy" id="360622"/>
    <lineage>
        <taxon>Eukaryota</taxon>
        <taxon>Viridiplantae</taxon>
        <taxon>Streptophyta</taxon>
        <taxon>Embryophyta</taxon>
        <taxon>Tracheophyta</taxon>
        <taxon>Spermatophyta</taxon>
        <taxon>Magnoliopsida</taxon>
        <taxon>eudicotyledons</taxon>
        <taxon>Gunneridae</taxon>
        <taxon>Pentapetalae</taxon>
        <taxon>asterids</taxon>
        <taxon>campanulids</taxon>
        <taxon>Apiales</taxon>
        <taxon>Apiaceae</taxon>
        <taxon>Apioideae</taxon>
        <taxon>apioid superclade</taxon>
        <taxon>Tordylieae</taxon>
        <taxon>Tordyliinae</taxon>
        <taxon>Heracleum</taxon>
    </lineage>
</organism>
<evidence type="ECO:0000313" key="2">
    <source>
        <dbReference type="EMBL" id="KAK1398993.1"/>
    </source>
</evidence>
<evidence type="ECO:0000259" key="1">
    <source>
        <dbReference type="PROSITE" id="PS50181"/>
    </source>
</evidence>
<dbReference type="InterPro" id="IPR013187">
    <property type="entry name" value="F-box-assoc_dom_typ3"/>
</dbReference>
<gene>
    <name evidence="2" type="ORF">POM88_008856</name>
</gene>
<feature type="domain" description="F-box" evidence="1">
    <location>
        <begin position="10"/>
        <end position="56"/>
    </location>
</feature>
<proteinExistence type="predicted"/>
<evidence type="ECO:0000313" key="3">
    <source>
        <dbReference type="Proteomes" id="UP001237642"/>
    </source>
</evidence>
<sequence>MFSTLQVNRIKHLGDLPEGLITKVLIRLPVKSLLICKCVCKPWLSTISNPNFVKSHIHHSITTCRNDPTLLNIINVPQLAFLAIEPHEYSPYPTPAELQQQQLQRRRRHLINQALDDANRQDLSESPLQFGRVALPGPFQMTHFIGCCNGIICLSSYNYVVYLWNPSVKMFRKLHLPNPRRSVAVTVGFGYDSISDEYKILRLVYMNENDVVPIANVYHVNEDSSRQFQGPTLTTQIYNFWPSPSNIVVNGVLYFDGGDQLVTFDLHDEVFGLVPFPNSVQRKRSDVMDFEGYVAVVFESGTGVDLWTFDKVEFAWTKKFSIDYGIDDLDVEIKLSCYLGAKQFYGEKSLYGNYFVHEILYDYEKKETKYYGLREEYVNIYAASEESEMHVRAMLEDSIVPVHAAFRFMETLVSLSGFEPVGDAKNQIL</sequence>
<accession>A0AAD8J805</accession>
<dbReference type="PROSITE" id="PS50181">
    <property type="entry name" value="FBOX"/>
    <property type="match status" value="1"/>
</dbReference>